<name>A0A392W2P8_9FABA</name>
<proteinExistence type="predicted"/>
<comment type="caution">
    <text evidence="1">The sequence shown here is derived from an EMBL/GenBank/DDBJ whole genome shotgun (WGS) entry which is preliminary data.</text>
</comment>
<dbReference type="AlphaFoldDB" id="A0A392W2P8"/>
<keyword evidence="2" id="KW-1185">Reference proteome</keyword>
<protein>
    <submittedName>
        <fullName evidence="1">Uncharacterized protein</fullName>
    </submittedName>
</protein>
<dbReference type="EMBL" id="LXQA011359975">
    <property type="protein sequence ID" value="MCI94567.1"/>
    <property type="molecule type" value="Genomic_DNA"/>
</dbReference>
<feature type="non-terminal residue" evidence="1">
    <location>
        <position position="38"/>
    </location>
</feature>
<dbReference type="Proteomes" id="UP000265520">
    <property type="component" value="Unassembled WGS sequence"/>
</dbReference>
<evidence type="ECO:0000313" key="2">
    <source>
        <dbReference type="Proteomes" id="UP000265520"/>
    </source>
</evidence>
<reference evidence="1 2" key="1">
    <citation type="journal article" date="2018" name="Front. Plant Sci.">
        <title>Red Clover (Trifolium pratense) and Zigzag Clover (T. medium) - A Picture of Genomic Similarities and Differences.</title>
        <authorList>
            <person name="Dluhosova J."/>
            <person name="Istvanek J."/>
            <person name="Nedelnik J."/>
            <person name="Repkova J."/>
        </authorList>
    </citation>
    <scope>NUCLEOTIDE SEQUENCE [LARGE SCALE GENOMIC DNA]</scope>
    <source>
        <strain evidence="2">cv. 10/8</strain>
        <tissue evidence="1">Leaf</tissue>
    </source>
</reference>
<organism evidence="1 2">
    <name type="scientific">Trifolium medium</name>
    <dbReference type="NCBI Taxonomy" id="97028"/>
    <lineage>
        <taxon>Eukaryota</taxon>
        <taxon>Viridiplantae</taxon>
        <taxon>Streptophyta</taxon>
        <taxon>Embryophyta</taxon>
        <taxon>Tracheophyta</taxon>
        <taxon>Spermatophyta</taxon>
        <taxon>Magnoliopsida</taxon>
        <taxon>eudicotyledons</taxon>
        <taxon>Gunneridae</taxon>
        <taxon>Pentapetalae</taxon>
        <taxon>rosids</taxon>
        <taxon>fabids</taxon>
        <taxon>Fabales</taxon>
        <taxon>Fabaceae</taxon>
        <taxon>Papilionoideae</taxon>
        <taxon>50 kb inversion clade</taxon>
        <taxon>NPAAA clade</taxon>
        <taxon>Hologalegina</taxon>
        <taxon>IRL clade</taxon>
        <taxon>Trifolieae</taxon>
        <taxon>Trifolium</taxon>
    </lineage>
</organism>
<evidence type="ECO:0000313" key="1">
    <source>
        <dbReference type="EMBL" id="MCI94567.1"/>
    </source>
</evidence>
<accession>A0A392W2P8</accession>
<sequence length="38" mass="4377">MWYRVLVARNGEVAGRLAVGDRRGSAWWREVSRICNGE</sequence>